<feature type="transmembrane region" description="Helical" evidence="2">
    <location>
        <begin position="29"/>
        <end position="58"/>
    </location>
</feature>
<keyword evidence="2" id="KW-0812">Transmembrane</keyword>
<sequence>MAEANDEKAPAPAPAPKKKAKVRKKRRRWVVLALQWIGIPLLCIVALGIGLVIGYVYIGKQPMDEVYEIDTWRHLYDLVFAET</sequence>
<feature type="region of interest" description="Disordered" evidence="1">
    <location>
        <begin position="1"/>
        <end position="20"/>
    </location>
</feature>
<keyword evidence="3" id="KW-0240">DNA-directed RNA polymerase</keyword>
<organism evidence="3 4">
    <name type="scientific">Paenibacillus baimaensis</name>
    <dbReference type="NCBI Taxonomy" id="2982185"/>
    <lineage>
        <taxon>Bacteria</taxon>
        <taxon>Bacillati</taxon>
        <taxon>Bacillota</taxon>
        <taxon>Bacilli</taxon>
        <taxon>Bacillales</taxon>
        <taxon>Paenibacillaceae</taxon>
        <taxon>Paenibacillus</taxon>
    </lineage>
</organism>
<keyword evidence="3" id="KW-0804">Transcription</keyword>
<dbReference type="Pfam" id="PF11772">
    <property type="entry name" value="EpuA"/>
    <property type="match status" value="1"/>
</dbReference>
<dbReference type="EMBL" id="JAOQIO010000036">
    <property type="protein sequence ID" value="MCU6792967.1"/>
    <property type="molecule type" value="Genomic_DNA"/>
</dbReference>
<dbReference type="RefSeq" id="WP_076233522.1">
    <property type="nucleotide sequence ID" value="NZ_JAOQIO010000036.1"/>
</dbReference>
<proteinExistence type="predicted"/>
<reference evidence="3 4" key="1">
    <citation type="submission" date="2022-09" db="EMBL/GenBank/DDBJ databases">
        <authorList>
            <person name="Han X.L."/>
            <person name="Wang Q."/>
            <person name="Lu T."/>
        </authorList>
    </citation>
    <scope>NUCLEOTIDE SEQUENCE [LARGE SCALE GENOMIC DNA]</scope>
    <source>
        <strain evidence="3 4">WQ 127069</strain>
    </source>
</reference>
<keyword evidence="2" id="KW-1133">Transmembrane helix</keyword>
<evidence type="ECO:0000313" key="4">
    <source>
        <dbReference type="Proteomes" id="UP001652445"/>
    </source>
</evidence>
<dbReference type="InterPro" id="IPR024596">
    <property type="entry name" value="RNApol_su_b/EpuA"/>
</dbReference>
<evidence type="ECO:0000313" key="3">
    <source>
        <dbReference type="EMBL" id="MCU6792967.1"/>
    </source>
</evidence>
<dbReference type="Proteomes" id="UP001652445">
    <property type="component" value="Unassembled WGS sequence"/>
</dbReference>
<evidence type="ECO:0000256" key="1">
    <source>
        <dbReference type="SAM" id="MobiDB-lite"/>
    </source>
</evidence>
<name>A0ABT2UED4_9BACL</name>
<keyword evidence="2" id="KW-0472">Membrane</keyword>
<dbReference type="GO" id="GO:0000428">
    <property type="term" value="C:DNA-directed RNA polymerase complex"/>
    <property type="evidence" value="ECO:0007669"/>
    <property type="project" value="UniProtKB-KW"/>
</dbReference>
<keyword evidence="4" id="KW-1185">Reference proteome</keyword>
<accession>A0ABT2UED4</accession>
<evidence type="ECO:0000256" key="2">
    <source>
        <dbReference type="SAM" id="Phobius"/>
    </source>
</evidence>
<gene>
    <name evidence="3" type="ORF">OB236_12645</name>
</gene>
<comment type="caution">
    <text evidence="3">The sequence shown here is derived from an EMBL/GenBank/DDBJ whole genome shotgun (WGS) entry which is preliminary data.</text>
</comment>
<protein>
    <submittedName>
        <fullName evidence="3">DNA-directed RNA polymerase subunit beta</fullName>
    </submittedName>
</protein>